<evidence type="ECO:0000313" key="5">
    <source>
        <dbReference type="Proteomes" id="UP000658720"/>
    </source>
</evidence>
<dbReference type="InterPro" id="IPR018536">
    <property type="entry name" value="CpcS/CpeS"/>
</dbReference>
<dbReference type="HAMAP" id="MF_01459">
    <property type="entry name" value="Chrphore_lyase_CpxS"/>
    <property type="match status" value="1"/>
</dbReference>
<dbReference type="GO" id="GO:0016829">
    <property type="term" value="F:lyase activity"/>
    <property type="evidence" value="ECO:0007669"/>
    <property type="project" value="UniProtKB-KW"/>
</dbReference>
<dbReference type="InterPro" id="IPR012674">
    <property type="entry name" value="Calycin"/>
</dbReference>
<dbReference type="RefSeq" id="WP_194018560.1">
    <property type="nucleotide sequence ID" value="NZ_JADEVV010000001.1"/>
</dbReference>
<accession>A0ABR9VM47</accession>
<name>A0ABR9VM47_9SYNC</name>
<gene>
    <name evidence="3" type="primary">cpcS</name>
    <name evidence="4" type="ORF">IQ217_00755</name>
</gene>
<dbReference type="Pfam" id="PF09367">
    <property type="entry name" value="CpeS"/>
    <property type="match status" value="1"/>
</dbReference>
<evidence type="ECO:0000313" key="4">
    <source>
        <dbReference type="EMBL" id="MBE9252405.1"/>
    </source>
</evidence>
<comment type="similarity">
    <text evidence="1 3">Belongs to the CpcS/CpeS biliprotein lyase family.</text>
</comment>
<organism evidence="4 5">
    <name type="scientific">Synechocystis salina LEGE 00031</name>
    <dbReference type="NCBI Taxonomy" id="1828736"/>
    <lineage>
        <taxon>Bacteria</taxon>
        <taxon>Bacillati</taxon>
        <taxon>Cyanobacteriota</taxon>
        <taxon>Cyanophyceae</taxon>
        <taxon>Synechococcales</taxon>
        <taxon>Merismopediaceae</taxon>
        <taxon>Synechocystis</taxon>
    </lineage>
</organism>
<dbReference type="CDD" id="cd19433">
    <property type="entry name" value="lipocalin_CpcS-CpeS"/>
    <property type="match status" value="1"/>
</dbReference>
<protein>
    <recommendedName>
        <fullName evidence="3">Chromophore lyase CpcS/CpeS</fullName>
        <ecNumber evidence="3">4.-.-.-</ecNumber>
    </recommendedName>
</protein>
<keyword evidence="2 3" id="KW-0456">Lyase</keyword>
<dbReference type="Gene3D" id="2.40.128.20">
    <property type="match status" value="1"/>
</dbReference>
<comment type="caution">
    <text evidence="4">The sequence shown here is derived from an EMBL/GenBank/DDBJ whole genome shotgun (WGS) entry which is preliminary data.</text>
</comment>
<dbReference type="EMBL" id="JADEVV010000001">
    <property type="protein sequence ID" value="MBE9252405.1"/>
    <property type="molecule type" value="Genomic_DNA"/>
</dbReference>
<sequence length="189" mass="21608">MKPVAPRSFFAMDFLEFITAWEGKWLSQRTSYSFEQNEAGNDKSDVTVQRWDSQTELGQSLQALAGLDHGEGLIMLQLSWDTSVDWGKPKNIGSIYYGFLPDGDRPEQGRLWRGSGDRSKVFLRGDYHLGSDECLTLNLQDGETRLTERHWYASPNLRLRTSLIQRRGGYSHSAFYSDIRRLPPAAQNN</sequence>
<dbReference type="EC" id="4.-.-.-" evidence="3"/>
<proteinExistence type="inferred from homology"/>
<dbReference type="Proteomes" id="UP000658720">
    <property type="component" value="Unassembled WGS sequence"/>
</dbReference>
<evidence type="ECO:0000256" key="1">
    <source>
        <dbReference type="ARBA" id="ARBA00010681"/>
    </source>
</evidence>
<reference evidence="4 5" key="1">
    <citation type="submission" date="2020-10" db="EMBL/GenBank/DDBJ databases">
        <authorList>
            <person name="Castelo-Branco R."/>
            <person name="Eusebio N."/>
            <person name="Adriana R."/>
            <person name="Vieira A."/>
            <person name="Brugerolle De Fraissinette N."/>
            <person name="Rezende De Castro R."/>
            <person name="Schneider M.P."/>
            <person name="Vasconcelos V."/>
            <person name="Leao P.N."/>
        </authorList>
    </citation>
    <scope>NUCLEOTIDE SEQUENCE [LARGE SCALE GENOMIC DNA]</scope>
    <source>
        <strain evidence="4 5">LEGE 00031</strain>
    </source>
</reference>
<keyword evidence="5" id="KW-1185">Reference proteome</keyword>
<evidence type="ECO:0000256" key="3">
    <source>
        <dbReference type="HAMAP-Rule" id="MF_01459"/>
    </source>
</evidence>
<evidence type="ECO:0000256" key="2">
    <source>
        <dbReference type="ARBA" id="ARBA00023239"/>
    </source>
</evidence>
<comment type="function">
    <text evidence="3">Covalently attaches a chromophore to Cys residue(s) of phycobiliproteins.</text>
</comment>